<dbReference type="STRING" id="1796497.GCE9029_00568"/>
<organism evidence="2 3">
    <name type="scientific">Grimontia celer</name>
    <dbReference type="NCBI Taxonomy" id="1796497"/>
    <lineage>
        <taxon>Bacteria</taxon>
        <taxon>Pseudomonadati</taxon>
        <taxon>Pseudomonadota</taxon>
        <taxon>Gammaproteobacteria</taxon>
        <taxon>Vibrionales</taxon>
        <taxon>Vibrionaceae</taxon>
        <taxon>Grimontia</taxon>
    </lineage>
</organism>
<keyword evidence="3" id="KW-1185">Reference proteome</keyword>
<dbReference type="Proteomes" id="UP000071641">
    <property type="component" value="Unassembled WGS sequence"/>
</dbReference>
<keyword evidence="1" id="KW-0812">Transmembrane</keyword>
<proteinExistence type="predicted"/>
<feature type="transmembrane region" description="Helical" evidence="1">
    <location>
        <begin position="12"/>
        <end position="31"/>
    </location>
</feature>
<sequence>MKKLPRKFQYPLMVSMVLPIMLLSMPAIMVAKTLQENGLFSDAFLEAWLSAVSQIVPSALLVLALVAPTVRLFVTKVLLEPEVK</sequence>
<evidence type="ECO:0000313" key="2">
    <source>
        <dbReference type="EMBL" id="CZF78025.1"/>
    </source>
</evidence>
<protein>
    <recommendedName>
        <fullName evidence="4">DUF2798 domain-containing protein</fullName>
    </recommendedName>
</protein>
<reference evidence="3" key="1">
    <citation type="submission" date="2016-02" db="EMBL/GenBank/DDBJ databases">
        <authorList>
            <person name="Rodrigo-Torres Lidia"/>
            <person name="Arahal R.David."/>
        </authorList>
    </citation>
    <scope>NUCLEOTIDE SEQUENCE [LARGE SCALE GENOMIC DNA]</scope>
    <source>
        <strain evidence="3">CECT 9029</strain>
    </source>
</reference>
<keyword evidence="1" id="KW-0472">Membrane</keyword>
<dbReference type="OrthoDB" id="5879475at2"/>
<accession>A0A128EV38</accession>
<feature type="transmembrane region" description="Helical" evidence="1">
    <location>
        <begin position="51"/>
        <end position="74"/>
    </location>
</feature>
<dbReference type="RefSeq" id="WP_062660930.1">
    <property type="nucleotide sequence ID" value="NZ_FIZX01000001.1"/>
</dbReference>
<keyword evidence="1" id="KW-1133">Transmembrane helix</keyword>
<dbReference type="AlphaFoldDB" id="A0A128EV38"/>
<evidence type="ECO:0000313" key="3">
    <source>
        <dbReference type="Proteomes" id="UP000071641"/>
    </source>
</evidence>
<evidence type="ECO:0000256" key="1">
    <source>
        <dbReference type="SAM" id="Phobius"/>
    </source>
</evidence>
<dbReference type="EMBL" id="FIZX01000001">
    <property type="protein sequence ID" value="CZF78025.1"/>
    <property type="molecule type" value="Genomic_DNA"/>
</dbReference>
<evidence type="ECO:0008006" key="4">
    <source>
        <dbReference type="Google" id="ProtNLM"/>
    </source>
</evidence>
<name>A0A128EV38_9GAMM</name>
<gene>
    <name evidence="2" type="ORF">GCE9029_00568</name>
</gene>